<dbReference type="GO" id="GO:0035438">
    <property type="term" value="F:cyclic-di-GMP binding"/>
    <property type="evidence" value="ECO:0007669"/>
    <property type="project" value="InterPro"/>
</dbReference>
<proteinExistence type="predicted"/>
<dbReference type="Pfam" id="PF07238">
    <property type="entry name" value="PilZ"/>
    <property type="match status" value="1"/>
</dbReference>
<dbReference type="AlphaFoldDB" id="E1YJX5"/>
<gene>
    <name evidence="2" type="ORF">N47_E50910</name>
</gene>
<dbReference type="EMBL" id="FR695877">
    <property type="protein sequence ID" value="CBX31579.1"/>
    <property type="molecule type" value="Genomic_DNA"/>
</dbReference>
<dbReference type="Gene3D" id="2.40.10.220">
    <property type="entry name" value="predicted glycosyltransferase like domains"/>
    <property type="match status" value="1"/>
</dbReference>
<dbReference type="InterPro" id="IPR009875">
    <property type="entry name" value="PilZ_domain"/>
</dbReference>
<sequence length="114" mass="12759">MIENKRKHFRLNSLNLSHVGVYENDLLVRQGMGRTLNVSESGILLETNFPINHKSNVLLSIGLEEDLVDIKGNIVHTILAGKDKYKTGLKINNITKPGLEIVKGYISDFTSKIN</sequence>
<accession>E1YJX5</accession>
<feature type="domain" description="PilZ" evidence="1">
    <location>
        <begin position="4"/>
        <end position="106"/>
    </location>
</feature>
<name>E1YJX5_9BACT</name>
<evidence type="ECO:0000313" key="2">
    <source>
        <dbReference type="EMBL" id="CBX31579.1"/>
    </source>
</evidence>
<evidence type="ECO:0000259" key="1">
    <source>
        <dbReference type="Pfam" id="PF07238"/>
    </source>
</evidence>
<reference evidence="2" key="1">
    <citation type="journal article" date="2011" name="Environ. Microbiol.">
        <title>Genomic insights into the metabolic potential of the polycyclic aromatic hydrocarbon degrading sulfate-reducing Deltaproteobacterium N47.</title>
        <authorList>
            <person name="Bergmann F."/>
            <person name="Selesi D."/>
            <person name="Weinmaier T."/>
            <person name="Tischler P."/>
            <person name="Rattei T."/>
            <person name="Meckenstock R.U."/>
        </authorList>
    </citation>
    <scope>NUCLEOTIDE SEQUENCE</scope>
</reference>
<protein>
    <recommendedName>
        <fullName evidence="1">PilZ domain-containing protein</fullName>
    </recommendedName>
</protein>
<organism evidence="2">
    <name type="scientific">uncultured Desulfobacterium sp</name>
    <dbReference type="NCBI Taxonomy" id="201089"/>
    <lineage>
        <taxon>Bacteria</taxon>
        <taxon>Pseudomonadati</taxon>
        <taxon>Thermodesulfobacteriota</taxon>
        <taxon>Desulfobacteria</taxon>
        <taxon>Desulfobacterales</taxon>
        <taxon>Desulfobacteriaceae</taxon>
        <taxon>Desulfobacterium</taxon>
        <taxon>environmental samples</taxon>
    </lineage>
</organism>